<name>A0ABY9ZTI6_9ACTN</name>
<feature type="transmembrane region" description="Helical" evidence="1">
    <location>
        <begin position="187"/>
        <end position="205"/>
    </location>
</feature>
<evidence type="ECO:0000256" key="1">
    <source>
        <dbReference type="SAM" id="Phobius"/>
    </source>
</evidence>
<gene>
    <name evidence="2" type="ORF">RMN56_25520</name>
</gene>
<feature type="transmembrane region" description="Helical" evidence="1">
    <location>
        <begin position="101"/>
        <end position="124"/>
    </location>
</feature>
<proteinExistence type="predicted"/>
<reference evidence="2 3" key="1">
    <citation type="submission" date="2023-09" db="EMBL/GenBank/DDBJ databases">
        <title>Micromonospora halotolerans DSM 45598 genome sequence.</title>
        <authorList>
            <person name="Mo P."/>
        </authorList>
    </citation>
    <scope>NUCLEOTIDE SEQUENCE [LARGE SCALE GENOMIC DNA]</scope>
    <source>
        <strain evidence="2 3">DSM 45598</strain>
    </source>
</reference>
<evidence type="ECO:0000313" key="2">
    <source>
        <dbReference type="EMBL" id="WNM38468.1"/>
    </source>
</evidence>
<keyword evidence="1" id="KW-0472">Membrane</keyword>
<feature type="transmembrane region" description="Helical" evidence="1">
    <location>
        <begin position="239"/>
        <end position="260"/>
    </location>
</feature>
<keyword evidence="1" id="KW-1133">Transmembrane helix</keyword>
<keyword evidence="3" id="KW-1185">Reference proteome</keyword>
<sequence length="266" mass="27183">MTAGRPLRALRAEWTKLRTLPSTGWLVLLTVAGTVGVGFAVTGSLDHAHCGPPCAPDLTKLALGGVRLGQVGIVVLAVLAVTAEYSTGTIQPTLTAVPRRFLVVLGKLGALAVLGTTAGALLAAGSLAAGRTMLPGNGFDPAHGFPALSLADDLTRRAALGTVLYTGLVTLLAAGLGLLLRDTAGALTAALALLYGSPVVAMFVTDPTWQHRIHRFAPMDAGLSIQSTRDLAAAHIGPWAGLGVLSLYAAAAVVAGLMMFQRRDTP</sequence>
<dbReference type="EMBL" id="CP134876">
    <property type="protein sequence ID" value="WNM38468.1"/>
    <property type="molecule type" value="Genomic_DNA"/>
</dbReference>
<keyword evidence="1" id="KW-0812">Transmembrane</keyword>
<evidence type="ECO:0000313" key="3">
    <source>
        <dbReference type="Proteomes" id="UP001303001"/>
    </source>
</evidence>
<dbReference type="RefSeq" id="WP_313720107.1">
    <property type="nucleotide sequence ID" value="NZ_CP134876.1"/>
</dbReference>
<feature type="transmembrane region" description="Helical" evidence="1">
    <location>
        <begin position="20"/>
        <end position="41"/>
    </location>
</feature>
<feature type="transmembrane region" description="Helical" evidence="1">
    <location>
        <begin position="158"/>
        <end position="180"/>
    </location>
</feature>
<dbReference type="Proteomes" id="UP001303001">
    <property type="component" value="Chromosome"/>
</dbReference>
<accession>A0ABY9ZTI6</accession>
<organism evidence="2 3">
    <name type="scientific">Micromonospora halotolerans</name>
    <dbReference type="NCBI Taxonomy" id="709879"/>
    <lineage>
        <taxon>Bacteria</taxon>
        <taxon>Bacillati</taxon>
        <taxon>Actinomycetota</taxon>
        <taxon>Actinomycetes</taxon>
        <taxon>Micromonosporales</taxon>
        <taxon>Micromonosporaceae</taxon>
        <taxon>Micromonospora</taxon>
    </lineage>
</organism>
<protein>
    <submittedName>
        <fullName evidence="2">ABC transporter permease</fullName>
    </submittedName>
</protein>
<feature type="transmembrane region" description="Helical" evidence="1">
    <location>
        <begin position="61"/>
        <end position="81"/>
    </location>
</feature>